<dbReference type="GO" id="GO:0005886">
    <property type="term" value="C:plasma membrane"/>
    <property type="evidence" value="ECO:0007669"/>
    <property type="project" value="UniProtKB-SubCell"/>
</dbReference>
<feature type="domain" description="EamA" evidence="7">
    <location>
        <begin position="8"/>
        <end position="141"/>
    </location>
</feature>
<evidence type="ECO:0000256" key="5">
    <source>
        <dbReference type="ARBA" id="ARBA00023136"/>
    </source>
</evidence>
<feature type="transmembrane region" description="Helical" evidence="6">
    <location>
        <begin position="125"/>
        <end position="143"/>
    </location>
</feature>
<dbReference type="PANTHER" id="PTHR42920:SF11">
    <property type="entry name" value="INNER MEMBRANE PROTEIN YTFF"/>
    <property type="match status" value="1"/>
</dbReference>
<evidence type="ECO:0000313" key="8">
    <source>
        <dbReference type="EMBL" id="SPJ24676.1"/>
    </source>
</evidence>
<evidence type="ECO:0000259" key="7">
    <source>
        <dbReference type="Pfam" id="PF00892"/>
    </source>
</evidence>
<keyword evidence="9" id="KW-1185">Reference proteome</keyword>
<feature type="transmembrane region" description="Helical" evidence="6">
    <location>
        <begin position="149"/>
        <end position="169"/>
    </location>
</feature>
<evidence type="ECO:0000256" key="2">
    <source>
        <dbReference type="ARBA" id="ARBA00022475"/>
    </source>
</evidence>
<feature type="transmembrane region" description="Helical" evidence="6">
    <location>
        <begin position="36"/>
        <end position="55"/>
    </location>
</feature>
<reference evidence="8 9" key="1">
    <citation type="submission" date="2018-03" db="EMBL/GenBank/DDBJ databases">
        <authorList>
            <person name="Keele B.F."/>
        </authorList>
    </citation>
    <scope>NUCLEOTIDE SEQUENCE [LARGE SCALE GENOMIC DNA]</scope>
    <source>
        <strain evidence="8 9">CECT 8504</strain>
    </source>
</reference>
<keyword evidence="3 6" id="KW-0812">Transmembrane</keyword>
<dbReference type="EMBL" id="ONZF01000005">
    <property type="protein sequence ID" value="SPJ24676.1"/>
    <property type="molecule type" value="Genomic_DNA"/>
</dbReference>
<dbReference type="SUPFAM" id="SSF103481">
    <property type="entry name" value="Multidrug resistance efflux transporter EmrE"/>
    <property type="match status" value="2"/>
</dbReference>
<feature type="transmembrane region" description="Helical" evidence="6">
    <location>
        <begin position="181"/>
        <end position="207"/>
    </location>
</feature>
<dbReference type="InterPro" id="IPR037185">
    <property type="entry name" value="EmrE-like"/>
</dbReference>
<feature type="domain" description="EamA" evidence="7">
    <location>
        <begin position="153"/>
        <end position="285"/>
    </location>
</feature>
<feature type="transmembrane region" description="Helical" evidence="6">
    <location>
        <begin position="213"/>
        <end position="231"/>
    </location>
</feature>
<organism evidence="8 9">
    <name type="scientific">Palleronia abyssalis</name>
    <dbReference type="NCBI Taxonomy" id="1501240"/>
    <lineage>
        <taxon>Bacteria</taxon>
        <taxon>Pseudomonadati</taxon>
        <taxon>Pseudomonadota</taxon>
        <taxon>Alphaproteobacteria</taxon>
        <taxon>Rhodobacterales</taxon>
        <taxon>Roseobacteraceae</taxon>
        <taxon>Palleronia</taxon>
    </lineage>
</organism>
<evidence type="ECO:0000256" key="1">
    <source>
        <dbReference type="ARBA" id="ARBA00004651"/>
    </source>
</evidence>
<feature type="transmembrane region" description="Helical" evidence="6">
    <location>
        <begin position="94"/>
        <end position="113"/>
    </location>
</feature>
<gene>
    <name evidence="8" type="primary">rhtA</name>
    <name evidence="8" type="ORF">PAA8504_02513</name>
</gene>
<sequence>MISLRWAAIGAVILAAALWGSTGTIQALLPEGRAPVAVGALRLIVGAATLLLMAAVRPDSRAAFAGLPWRGVAFSGIAICAYNLLFFWSVSLTGVGIGTAITIGSAPVWTSLYEIAIARRRPPPRALVGQAISIMGVLILATSGQSGQAGGVGILLALGAGACYAAYSVSTSRIGHTAPSVSIAAATFLVAALCAAPVLIFVPLGWLAGPVPWAAMAFLGIGATGLSYALYTWGLTHITASSAVTLALVEPLTAWILATVVVLEPLTSGAVLGALLVFAGLVLVTTASARTRAPLSNA</sequence>
<evidence type="ECO:0000256" key="6">
    <source>
        <dbReference type="SAM" id="Phobius"/>
    </source>
</evidence>
<proteinExistence type="predicted"/>
<dbReference type="PANTHER" id="PTHR42920">
    <property type="entry name" value="OS03G0707200 PROTEIN-RELATED"/>
    <property type="match status" value="1"/>
</dbReference>
<keyword evidence="2" id="KW-1003">Cell membrane</keyword>
<dbReference type="RefSeq" id="WP_245897618.1">
    <property type="nucleotide sequence ID" value="NZ_ONZF01000005.1"/>
</dbReference>
<name>A0A2R8BX79_9RHOB</name>
<protein>
    <submittedName>
        <fullName evidence="8">Threonine/homoserine exporter RhtA</fullName>
    </submittedName>
</protein>
<accession>A0A2R8BX79</accession>
<comment type="subcellular location">
    <subcellularLocation>
        <location evidence="1">Cell membrane</location>
        <topology evidence="1">Multi-pass membrane protein</topology>
    </subcellularLocation>
</comment>
<dbReference type="Pfam" id="PF00892">
    <property type="entry name" value="EamA"/>
    <property type="match status" value="2"/>
</dbReference>
<evidence type="ECO:0000256" key="3">
    <source>
        <dbReference type="ARBA" id="ARBA00022692"/>
    </source>
</evidence>
<keyword evidence="5 6" id="KW-0472">Membrane</keyword>
<feature type="transmembrane region" description="Helical" evidence="6">
    <location>
        <begin position="67"/>
        <end position="88"/>
    </location>
</feature>
<feature type="transmembrane region" description="Helical" evidence="6">
    <location>
        <begin position="243"/>
        <end position="263"/>
    </location>
</feature>
<dbReference type="InterPro" id="IPR051258">
    <property type="entry name" value="Diverse_Substrate_Transporter"/>
</dbReference>
<dbReference type="AlphaFoldDB" id="A0A2R8BX79"/>
<evidence type="ECO:0000256" key="4">
    <source>
        <dbReference type="ARBA" id="ARBA00022989"/>
    </source>
</evidence>
<feature type="transmembrane region" description="Helical" evidence="6">
    <location>
        <begin position="269"/>
        <end position="289"/>
    </location>
</feature>
<dbReference type="InterPro" id="IPR000620">
    <property type="entry name" value="EamA_dom"/>
</dbReference>
<dbReference type="Proteomes" id="UP000244912">
    <property type="component" value="Unassembled WGS sequence"/>
</dbReference>
<keyword evidence="4 6" id="KW-1133">Transmembrane helix</keyword>
<evidence type="ECO:0000313" key="9">
    <source>
        <dbReference type="Proteomes" id="UP000244912"/>
    </source>
</evidence>